<evidence type="ECO:0000256" key="1">
    <source>
        <dbReference type="SAM" id="MobiDB-lite"/>
    </source>
</evidence>
<protein>
    <submittedName>
        <fullName evidence="2">Uncharacterized protein</fullName>
    </submittedName>
</protein>
<feature type="compositionally biased region" description="Pro residues" evidence="1">
    <location>
        <begin position="502"/>
        <end position="517"/>
    </location>
</feature>
<accession>A0A9N8EY39</accession>
<comment type="caution">
    <text evidence="2">The sequence shown here is derived from an EMBL/GenBank/DDBJ whole genome shotgun (WGS) entry which is preliminary data.</text>
</comment>
<sequence>MSDSEDKKPAAKSHNNAVDVAAEEDSTQEEDNYASAQHQLQQQQHHDQQQQVQPALQHQQVAGTNNPPHAAPTRQTGSIATWCNSEAYVSQDEDNMASIDQDMIMDMLRITYTIGHADGDVRHQLAQGYDISPPDPGFFLARTTNHQLIILYGIKVCTQVGSAWCQQTVGFAGDIPTNSQLPATWSTKHLNTMAKMVQVSAVVNLTKLRASAKANPQQPTLVPTFPTNKTPQKLPVVSMVKIPAPLLARALAAGDPQTAPLPFLLVIAEFLHQHSKTESKLPSTGFNTPKTMQVLKNSLFALASSITGRKDNVITDTGVAAMELALDTLSHQPPDHKSTLWVQRNFQTIQPLAATLKAPPPTTTHHVSFAANSAPTGLPAQAPGVHSTINHAISGFSGPGLPPAQAPGVHSTINHGISGFPGSGLPPAQAPGVHSTINHGISGFTGPGLPPAQAPGVHNTINHAMSGFPGPGHPPAQAPGVHSTFNHATSGFPGPAFGGPTPTSPAAPSGLPPPPQAPGVHSTSHTATSGFPGPLVGAPNSINPAPSGFPGPAFGTPNTTTPAPSGFPGSAPGAPSFVNPASSGLAGPTFGAASNINPAPPGFPGPASGAPSNTNSAPAFGFLGPPVGAPGTNNHAPFGLPGQPFGTPNLGQGFHPHSGFHFSGAHPAPWTPAHGPPNMFPTVDTAPRAQASKDSAFWHFSMPCFSGWMGFPTMFPNPLENGMPRFLPMLAKLPAGSAELNSCFQNGISQLSGTLENRQNFQSFNWSPSLKKELNTMSFNLDDLQADWHKGLGPGIAMSRDRDAVTRSKRLHSEIDEYGGLGFNLGRLDTQRLQTPTPSVPKDYASFLQFLVRYSLILREWMTQNCNLYQITWALYLEILATNQNASYPEQWYQRHGPFIIWKLIITAKQFFEQRRTHETLPMQGVVYITPDPTRFAQDIIRNASTLVAVEELPPAFQAVIRQHVPVHLPPAPSPAAARPSSAPAMGRSPPTPAAPSQTSRANRRQNQQQQQPIEHRNPTPNAQLVQFFGNLQQDPQINAHYKRTVNLCQAVGTTLSEVLTSLGLDENDCGNYYLRGVCRRNFCRNSHGTKPLTADGLQAFLNRLNPALPNLRGRAPPQRA</sequence>
<feature type="region of interest" description="Disordered" evidence="1">
    <location>
        <begin position="1"/>
        <end position="75"/>
    </location>
</feature>
<feature type="region of interest" description="Disordered" evidence="1">
    <location>
        <begin position="446"/>
        <end position="582"/>
    </location>
</feature>
<evidence type="ECO:0000313" key="2">
    <source>
        <dbReference type="EMBL" id="CAB9528084.1"/>
    </source>
</evidence>
<name>A0A9N8EY39_9STRA</name>
<evidence type="ECO:0000313" key="3">
    <source>
        <dbReference type="Proteomes" id="UP001153069"/>
    </source>
</evidence>
<organism evidence="2 3">
    <name type="scientific">Seminavis robusta</name>
    <dbReference type="NCBI Taxonomy" id="568900"/>
    <lineage>
        <taxon>Eukaryota</taxon>
        <taxon>Sar</taxon>
        <taxon>Stramenopiles</taxon>
        <taxon>Ochrophyta</taxon>
        <taxon>Bacillariophyta</taxon>
        <taxon>Bacillariophyceae</taxon>
        <taxon>Bacillariophycidae</taxon>
        <taxon>Naviculales</taxon>
        <taxon>Naviculaceae</taxon>
        <taxon>Seminavis</taxon>
    </lineage>
</organism>
<feature type="compositionally biased region" description="Low complexity" evidence="1">
    <location>
        <begin position="975"/>
        <end position="1012"/>
    </location>
</feature>
<keyword evidence="3" id="KW-1185">Reference proteome</keyword>
<feature type="compositionally biased region" description="Low complexity" evidence="1">
    <location>
        <begin position="544"/>
        <end position="577"/>
    </location>
</feature>
<proteinExistence type="predicted"/>
<gene>
    <name evidence="2" type="ORF">SEMRO_2145_G316340.1</name>
</gene>
<feature type="compositionally biased region" description="Polar residues" evidence="1">
    <location>
        <begin position="62"/>
        <end position="75"/>
    </location>
</feature>
<dbReference type="EMBL" id="CAICTM010002143">
    <property type="protein sequence ID" value="CAB9528084.1"/>
    <property type="molecule type" value="Genomic_DNA"/>
</dbReference>
<feature type="compositionally biased region" description="Low complexity" evidence="1">
    <location>
        <begin position="488"/>
        <end position="501"/>
    </location>
</feature>
<feature type="region of interest" description="Disordered" evidence="1">
    <location>
        <begin position="971"/>
        <end position="1020"/>
    </location>
</feature>
<feature type="compositionally biased region" description="Low complexity" evidence="1">
    <location>
        <begin position="36"/>
        <end position="61"/>
    </location>
</feature>
<reference evidence="2" key="1">
    <citation type="submission" date="2020-06" db="EMBL/GenBank/DDBJ databases">
        <authorList>
            <consortium name="Plant Systems Biology data submission"/>
        </authorList>
    </citation>
    <scope>NUCLEOTIDE SEQUENCE</scope>
    <source>
        <strain evidence="2">D6</strain>
    </source>
</reference>
<feature type="compositionally biased region" description="Acidic residues" evidence="1">
    <location>
        <begin position="21"/>
        <end position="32"/>
    </location>
</feature>
<dbReference type="Proteomes" id="UP001153069">
    <property type="component" value="Unassembled WGS sequence"/>
</dbReference>
<dbReference type="AlphaFoldDB" id="A0A9N8EY39"/>